<reference evidence="3 4" key="1">
    <citation type="journal article" date="2021" name="DNA Res.">
        <title>Genome analysis of Candida subhashii reveals its hybrid nature and dual mitochondrial genome conformations.</title>
        <authorList>
            <person name="Mixao V."/>
            <person name="Hegedusova E."/>
            <person name="Saus E."/>
            <person name="Pryszcz L.P."/>
            <person name="Cillingova A."/>
            <person name="Nosek J."/>
            <person name="Gabaldon T."/>
        </authorList>
    </citation>
    <scope>NUCLEOTIDE SEQUENCE [LARGE SCALE GENOMIC DNA]</scope>
    <source>
        <strain evidence="3 4">CBS 10753</strain>
    </source>
</reference>
<feature type="non-terminal residue" evidence="3">
    <location>
        <position position="278"/>
    </location>
</feature>
<dbReference type="InterPro" id="IPR011074">
    <property type="entry name" value="CRAL/TRIO_N_dom"/>
</dbReference>
<dbReference type="PANTHER" id="PTHR46590">
    <property type="entry name" value="PHOSPHATIDYLINOSITOL TRANSFER PROTEIN CSR1-RELATED"/>
    <property type="match status" value="1"/>
</dbReference>
<dbReference type="GeneID" id="73466866"/>
<keyword evidence="4" id="KW-1185">Reference proteome</keyword>
<sequence length="278" mass="32189">MANEKVIYRPGRIQTLTAEQEIILKRTWAYIMKYTGYHLDIDNEDLPYNECFVASTSTQRYGYSNSGPIPLRRTASRTSFTSSKAAQSTMSRRRSLFGSKRETPTTNEGPRPDSRRLRQIQTQSSKERYYPIEIPSQVVYDIYGHYYKSSFEYSEDSTENESDSCFGDTDNESIESFVTASTSFTAFDFSPHYTNGSTKKDQASIFSDIFEERRRVLPKHHSTFLPSMSNYDPTTIHKGMFGGARNDLIDNLVLRYVRARKWDVDKAIAMLFKTLDWR</sequence>
<protein>
    <recommendedName>
        <fullName evidence="2">CRAL/TRIO N-terminal domain-containing protein</fullName>
    </recommendedName>
</protein>
<dbReference type="OrthoDB" id="43460at2759"/>
<dbReference type="RefSeq" id="XP_049266619.1">
    <property type="nucleotide sequence ID" value="XM_049410117.1"/>
</dbReference>
<proteinExistence type="predicted"/>
<gene>
    <name evidence="3" type="ORF">J8A68_000065</name>
</gene>
<feature type="compositionally biased region" description="Low complexity" evidence="1">
    <location>
        <begin position="72"/>
        <end position="86"/>
    </location>
</feature>
<comment type="caution">
    <text evidence="3">The sequence shown here is derived from an EMBL/GenBank/DDBJ whole genome shotgun (WGS) entry which is preliminary data.</text>
</comment>
<dbReference type="PANTHER" id="PTHR46590:SF1">
    <property type="entry name" value="PHOSPHATIDYLINOSITOL TRANSFER PROTEIN CSR1"/>
    <property type="match status" value="1"/>
</dbReference>
<feature type="domain" description="CRAL/TRIO N-terminal" evidence="2">
    <location>
        <begin position="249"/>
        <end position="274"/>
    </location>
</feature>
<dbReference type="InterPro" id="IPR052432">
    <property type="entry name" value="PITP/CRAL-TRIO"/>
</dbReference>
<feature type="region of interest" description="Disordered" evidence="1">
    <location>
        <begin position="63"/>
        <end position="124"/>
    </location>
</feature>
<evidence type="ECO:0000313" key="3">
    <source>
        <dbReference type="EMBL" id="KAG7666391.1"/>
    </source>
</evidence>
<dbReference type="Pfam" id="PF03765">
    <property type="entry name" value="CRAL_TRIO_N"/>
    <property type="match status" value="1"/>
</dbReference>
<dbReference type="Proteomes" id="UP000694255">
    <property type="component" value="Unassembled WGS sequence"/>
</dbReference>
<evidence type="ECO:0000256" key="1">
    <source>
        <dbReference type="SAM" id="MobiDB-lite"/>
    </source>
</evidence>
<dbReference type="SMART" id="SM01100">
    <property type="entry name" value="CRAL_TRIO_N"/>
    <property type="match status" value="1"/>
</dbReference>
<accession>A0A8J5USG1</accession>
<evidence type="ECO:0000259" key="2">
    <source>
        <dbReference type="SMART" id="SM01100"/>
    </source>
</evidence>
<name>A0A8J5USG1_9ASCO</name>
<dbReference type="EMBL" id="JAGSYN010000006">
    <property type="protein sequence ID" value="KAG7666391.1"/>
    <property type="molecule type" value="Genomic_DNA"/>
</dbReference>
<evidence type="ECO:0000313" key="4">
    <source>
        <dbReference type="Proteomes" id="UP000694255"/>
    </source>
</evidence>
<dbReference type="AlphaFoldDB" id="A0A8J5USG1"/>
<organism evidence="3 4">
    <name type="scientific">[Candida] subhashii</name>
    <dbReference type="NCBI Taxonomy" id="561895"/>
    <lineage>
        <taxon>Eukaryota</taxon>
        <taxon>Fungi</taxon>
        <taxon>Dikarya</taxon>
        <taxon>Ascomycota</taxon>
        <taxon>Saccharomycotina</taxon>
        <taxon>Pichiomycetes</taxon>
        <taxon>Debaryomycetaceae</taxon>
        <taxon>Spathaspora</taxon>
    </lineage>
</organism>